<feature type="chain" id="PRO_5047401445" description="GH16 domain-containing protein" evidence="11">
    <location>
        <begin position="18"/>
        <end position="700"/>
    </location>
</feature>
<evidence type="ECO:0000256" key="11">
    <source>
        <dbReference type="SAM" id="SignalP"/>
    </source>
</evidence>
<name>A0ABQ6NDR8_9STRA</name>
<feature type="compositionally biased region" description="Basic and acidic residues" evidence="9">
    <location>
        <begin position="364"/>
        <end position="376"/>
    </location>
</feature>
<evidence type="ECO:0000256" key="8">
    <source>
        <dbReference type="ARBA" id="ARBA00023316"/>
    </source>
</evidence>
<keyword evidence="11" id="KW-0732">Signal</keyword>
<feature type="region of interest" description="Disordered" evidence="9">
    <location>
        <begin position="364"/>
        <end position="433"/>
    </location>
</feature>
<organism evidence="13 14">
    <name type="scientific">Tetraparma gracilis</name>
    <dbReference type="NCBI Taxonomy" id="2962635"/>
    <lineage>
        <taxon>Eukaryota</taxon>
        <taxon>Sar</taxon>
        <taxon>Stramenopiles</taxon>
        <taxon>Ochrophyta</taxon>
        <taxon>Bolidophyceae</taxon>
        <taxon>Parmales</taxon>
        <taxon>Triparmaceae</taxon>
        <taxon>Tetraparma</taxon>
    </lineage>
</organism>
<dbReference type="Pfam" id="PF03935">
    <property type="entry name" value="SKN1_KRE6_Sbg1"/>
    <property type="match status" value="2"/>
</dbReference>
<evidence type="ECO:0000256" key="7">
    <source>
        <dbReference type="ARBA" id="ARBA00023180"/>
    </source>
</evidence>
<feature type="domain" description="GH16" evidence="12">
    <location>
        <begin position="17"/>
        <end position="366"/>
    </location>
</feature>
<keyword evidence="6 10" id="KW-0472">Membrane</keyword>
<keyword evidence="7" id="KW-0325">Glycoprotein</keyword>
<feature type="region of interest" description="Disordered" evidence="9">
    <location>
        <begin position="253"/>
        <end position="274"/>
    </location>
</feature>
<dbReference type="PANTHER" id="PTHR31361:SF1">
    <property type="entry name" value="BETA-GLUCAN SYNTHESIS-ASSOCIATED PROTEIN KRE6-RELATED"/>
    <property type="match status" value="1"/>
</dbReference>
<feature type="compositionally biased region" description="Pro residues" evidence="9">
    <location>
        <begin position="416"/>
        <end position="426"/>
    </location>
</feature>
<evidence type="ECO:0000256" key="5">
    <source>
        <dbReference type="ARBA" id="ARBA00022989"/>
    </source>
</evidence>
<evidence type="ECO:0000256" key="4">
    <source>
        <dbReference type="ARBA" id="ARBA00022968"/>
    </source>
</evidence>
<feature type="compositionally biased region" description="Acidic residues" evidence="9">
    <location>
        <begin position="386"/>
        <end position="397"/>
    </location>
</feature>
<dbReference type="InterPro" id="IPR000757">
    <property type="entry name" value="Beta-glucanase-like"/>
</dbReference>
<dbReference type="Gene3D" id="2.60.120.200">
    <property type="match status" value="1"/>
</dbReference>
<feature type="signal peptide" evidence="11">
    <location>
        <begin position="1"/>
        <end position="17"/>
    </location>
</feature>
<dbReference type="InterPro" id="IPR005629">
    <property type="entry name" value="Skn1/Kre6/Sbg1"/>
</dbReference>
<keyword evidence="14" id="KW-1185">Reference proteome</keyword>
<dbReference type="Proteomes" id="UP001165060">
    <property type="component" value="Unassembled WGS sequence"/>
</dbReference>
<gene>
    <name evidence="13" type="ORF">TeGR_g9975</name>
</gene>
<keyword evidence="4" id="KW-0735">Signal-anchor</keyword>
<evidence type="ECO:0000313" key="14">
    <source>
        <dbReference type="Proteomes" id="UP001165060"/>
    </source>
</evidence>
<evidence type="ECO:0000313" key="13">
    <source>
        <dbReference type="EMBL" id="GMI57714.1"/>
    </source>
</evidence>
<dbReference type="EMBL" id="BRYB01006439">
    <property type="protein sequence ID" value="GMI57714.1"/>
    <property type="molecule type" value="Genomic_DNA"/>
</dbReference>
<evidence type="ECO:0000256" key="1">
    <source>
        <dbReference type="ARBA" id="ARBA00004606"/>
    </source>
</evidence>
<comment type="similarity">
    <text evidence="2">Belongs to the SKN1/KRE6 family.</text>
</comment>
<evidence type="ECO:0000256" key="10">
    <source>
        <dbReference type="SAM" id="Phobius"/>
    </source>
</evidence>
<keyword evidence="5 10" id="KW-1133">Transmembrane helix</keyword>
<protein>
    <recommendedName>
        <fullName evidence="12">GH16 domain-containing protein</fullName>
    </recommendedName>
</protein>
<dbReference type="InterPro" id="IPR013320">
    <property type="entry name" value="ConA-like_dom_sf"/>
</dbReference>
<evidence type="ECO:0000256" key="2">
    <source>
        <dbReference type="ARBA" id="ARBA00010962"/>
    </source>
</evidence>
<evidence type="ECO:0000256" key="9">
    <source>
        <dbReference type="SAM" id="MobiDB-lite"/>
    </source>
</evidence>
<evidence type="ECO:0000256" key="3">
    <source>
        <dbReference type="ARBA" id="ARBA00022692"/>
    </source>
</evidence>
<dbReference type="PROSITE" id="PS51762">
    <property type="entry name" value="GH16_2"/>
    <property type="match status" value="1"/>
</dbReference>
<dbReference type="PANTHER" id="PTHR31361">
    <property type="entry name" value="BETA-GLUCAN SYNTHESIS-ASSOCIATED PROTEIN KRE6-RELATED"/>
    <property type="match status" value="1"/>
</dbReference>
<accession>A0ABQ6NDR8</accession>
<proteinExistence type="inferred from homology"/>
<sequence>MIHAVVLLLLLPPLCLSAWVDPSTPPSQLTATSFLDSASYTLVMSDEFNTPGRSFSDGGDPTWTALDRHDDDISASGEGPLHFYNSSMVGTGGGWLNVSTGRGRTEWTEFDSVEQVYKTKKKDFKSGMVNSWNKFCFTGGIVEISAVMPGSPTTAGLWPAMWLLGNLGRATYEASTNKIWPWSFDECDRELQHAQEISACNSNGHWGLIPGRGRGATEIDILEIMPGAPGPLPSTEPPIERPYGAMTLQVAPGVPGNRPKSGAPPLPGNDGHNGFAPSPPQDWYEHLNYMGNTSINPFFYGTYLAETKPGEPVHRSKLEAFQADAVGAIHQLRAVHFQKAHKYRLEWQPGNGGRIDWFVEDTQPDARGRGEHEHDFTAAPTPAPKEEEDSESEDGDGGDGKKKKKKKKEDKHATPAPTPAPSPPPRVDTAATPPGWVHAFSIVDLSLKEATRAQIPDEPSYVIFNTAVSSTWGFPYDTPATCKKCYDCSDPACACALPPGFCDTLDAGKTSMLVDYVRVYQTDEHEKHVGQKHTLGCDPLDHPTREYIKGHEYLYMRSLPFIDKDPLKPIANGGGACSADSDCGITGSCSTLSKESFWSTSDARVCRCGDAGWTGPHCRSHAAGDDEPGAFDIVLNTSWFTSRIANLYLPLPVIVAFSVVAAVFAGAFVATLQKKRLSGGVYVGLTQAEMTPRYNLRGRP</sequence>
<comment type="caution">
    <text evidence="13">The sequence shown here is derived from an EMBL/GenBank/DDBJ whole genome shotgun (WGS) entry which is preliminary data.</text>
</comment>
<evidence type="ECO:0000256" key="6">
    <source>
        <dbReference type="ARBA" id="ARBA00023136"/>
    </source>
</evidence>
<dbReference type="SUPFAM" id="SSF49899">
    <property type="entry name" value="Concanavalin A-like lectins/glucanases"/>
    <property type="match status" value="1"/>
</dbReference>
<feature type="transmembrane region" description="Helical" evidence="10">
    <location>
        <begin position="647"/>
        <end position="670"/>
    </location>
</feature>
<keyword evidence="8" id="KW-0961">Cell wall biogenesis/degradation</keyword>
<reference evidence="13 14" key="1">
    <citation type="journal article" date="2023" name="Commun. Biol.">
        <title>Genome analysis of Parmales, the sister group of diatoms, reveals the evolutionary specialization of diatoms from phago-mixotrophs to photoautotrophs.</title>
        <authorList>
            <person name="Ban H."/>
            <person name="Sato S."/>
            <person name="Yoshikawa S."/>
            <person name="Yamada K."/>
            <person name="Nakamura Y."/>
            <person name="Ichinomiya M."/>
            <person name="Sato N."/>
            <person name="Blanc-Mathieu R."/>
            <person name="Endo H."/>
            <person name="Kuwata A."/>
            <person name="Ogata H."/>
        </authorList>
    </citation>
    <scope>NUCLEOTIDE SEQUENCE [LARGE SCALE GENOMIC DNA]</scope>
</reference>
<keyword evidence="3 10" id="KW-0812">Transmembrane</keyword>
<comment type="subcellular location">
    <subcellularLocation>
        <location evidence="1">Membrane</location>
        <topology evidence="1">Single-pass type II membrane protein</topology>
    </subcellularLocation>
</comment>
<evidence type="ECO:0000259" key="12">
    <source>
        <dbReference type="PROSITE" id="PS51762"/>
    </source>
</evidence>